<accession>A0ABP1QL39</accession>
<proteinExistence type="predicted"/>
<evidence type="ECO:0000313" key="2">
    <source>
        <dbReference type="Proteomes" id="UP001642540"/>
    </source>
</evidence>
<name>A0ABP1QL39_9HEXA</name>
<keyword evidence="2" id="KW-1185">Reference proteome</keyword>
<dbReference type="Proteomes" id="UP001642540">
    <property type="component" value="Unassembled WGS sequence"/>
</dbReference>
<reference evidence="1 2" key="1">
    <citation type="submission" date="2024-08" db="EMBL/GenBank/DDBJ databases">
        <authorList>
            <person name="Cucini C."/>
            <person name="Frati F."/>
        </authorList>
    </citation>
    <scope>NUCLEOTIDE SEQUENCE [LARGE SCALE GENOMIC DNA]</scope>
</reference>
<protein>
    <submittedName>
        <fullName evidence="1">Uncharacterized protein</fullName>
    </submittedName>
</protein>
<dbReference type="EMBL" id="CAXLJM020000038">
    <property type="protein sequence ID" value="CAL8107286.1"/>
    <property type="molecule type" value="Genomic_DNA"/>
</dbReference>
<evidence type="ECO:0000313" key="1">
    <source>
        <dbReference type="EMBL" id="CAL8107286.1"/>
    </source>
</evidence>
<comment type="caution">
    <text evidence="1">The sequence shown here is derived from an EMBL/GenBank/DDBJ whole genome shotgun (WGS) entry which is preliminary data.</text>
</comment>
<gene>
    <name evidence="1" type="ORF">ODALV1_LOCUS12627</name>
</gene>
<sequence length="280" mass="31959">MLFKKKGGGIIPYSTKLFQDLSEKVEISIPNKLNKPVATLIEVNAINSQILGKFSLRKSGVHEIDVKLNGFSLQQEEIFRFDVFPGLPSHKYTDFGTHNPQVLCLTAGCEQYFKIATEDEHGNKCRVQDINLEKLSFESFHVNPINLDCEFTLQEIELKESRTSEACMRIKLYEHGVYPCLLKYDNQEVHNNFGTKKLLVCISPAEEDDLKRKYDSLNRLIPGTFVFTCECMISFGCYDPDNFKNFYAAISSTYVVLAWCNWALYLSPSESFPVNGKTKV</sequence>
<organism evidence="1 2">
    <name type="scientific">Orchesella dallaii</name>
    <dbReference type="NCBI Taxonomy" id="48710"/>
    <lineage>
        <taxon>Eukaryota</taxon>
        <taxon>Metazoa</taxon>
        <taxon>Ecdysozoa</taxon>
        <taxon>Arthropoda</taxon>
        <taxon>Hexapoda</taxon>
        <taxon>Collembola</taxon>
        <taxon>Entomobryomorpha</taxon>
        <taxon>Entomobryoidea</taxon>
        <taxon>Orchesellidae</taxon>
        <taxon>Orchesellinae</taxon>
        <taxon>Orchesella</taxon>
    </lineage>
</organism>